<dbReference type="InterPro" id="IPR011009">
    <property type="entry name" value="Kinase-like_dom_sf"/>
</dbReference>
<evidence type="ECO:0000256" key="4">
    <source>
        <dbReference type="PROSITE-ProRule" id="PRU10141"/>
    </source>
</evidence>
<dbReference type="InterPro" id="IPR044929">
    <property type="entry name" value="DNA/RNA_non-sp_Endonuclease_sf"/>
</dbReference>
<keyword evidence="5" id="KW-0723">Serine/threonine-protein kinase</keyword>
<keyword evidence="8" id="KW-1185">Reference proteome</keyword>
<dbReference type="InterPro" id="IPR017441">
    <property type="entry name" value="Protein_kinase_ATP_BS"/>
</dbReference>
<keyword evidence="5" id="KW-0808">Transferase</keyword>
<evidence type="ECO:0000256" key="5">
    <source>
        <dbReference type="RuleBase" id="RU000304"/>
    </source>
</evidence>
<dbReference type="InterPro" id="IPR008271">
    <property type="entry name" value="Ser/Thr_kinase_AS"/>
</dbReference>
<evidence type="ECO:0000313" key="7">
    <source>
        <dbReference type="EMBL" id="VDM47515.1"/>
    </source>
</evidence>
<accession>A0A183V624</accession>
<feature type="binding site" evidence="4">
    <location>
        <position position="126"/>
    </location>
    <ligand>
        <name>ATP</name>
        <dbReference type="ChEBI" id="CHEBI:30616"/>
    </ligand>
</feature>
<reference evidence="7 8" key="2">
    <citation type="submission" date="2018-11" db="EMBL/GenBank/DDBJ databases">
        <authorList>
            <consortium name="Pathogen Informatics"/>
        </authorList>
    </citation>
    <scope>NUCLEOTIDE SEQUENCE [LARGE SCALE GENOMIC DNA]</scope>
</reference>
<sequence length="396" mass="45834">MENGQLMHPEEYLFYNTVRIRDIELLTGLEFFTDRTVWSLDVALRLRTAINEELWQLEELRAGETGGLIRLFPKLSKKNVSKPLFKLGDKVGNRWIINGMIGSGGYGQIYYAIDERSEEQLGVAIKTESKIRKGKTSKRMILEQKVLLRLQGRSHAPLMWGSGSTSKVNYIIMQLLSKNLSDIRKQSPYKRFSRSTTGRILIQGIAGLRDLHHIGYIHRDVKPQNICFGLTEVSKHRLIFVDFGLARRYRYNNGQIRPLREGCGFRGTTIYASLRSHEGMDLGPADDLISLYYSAIEMVRGSVPWKRSLHSSDIKMAKFQMQEDDFRAVSKYVGEGFRELGRAVTCMDADDEPNYYELQKIMMEFTANRPLSDPYDWDNDFEEVLQENHLNRHLRF</sequence>
<dbReference type="SUPFAM" id="SSF56112">
    <property type="entry name" value="Protein kinase-like (PK-like)"/>
    <property type="match status" value="1"/>
</dbReference>
<dbReference type="PANTHER" id="PTHR11909">
    <property type="entry name" value="CASEIN KINASE-RELATED"/>
    <property type="match status" value="1"/>
</dbReference>
<feature type="domain" description="Protein kinase" evidence="6">
    <location>
        <begin position="95"/>
        <end position="366"/>
    </location>
</feature>
<evidence type="ECO:0000313" key="9">
    <source>
        <dbReference type="WBParaSite" id="TCNE_0001619501-mRNA-1"/>
    </source>
</evidence>
<dbReference type="EMBL" id="UYWY01023397">
    <property type="protein sequence ID" value="VDM47515.1"/>
    <property type="molecule type" value="Genomic_DNA"/>
</dbReference>
<dbReference type="WBParaSite" id="TCNE_0001619501-mRNA-1">
    <property type="protein sequence ID" value="TCNE_0001619501-mRNA-1"/>
    <property type="gene ID" value="TCNE_0001619501"/>
</dbReference>
<dbReference type="Gene3D" id="1.10.510.10">
    <property type="entry name" value="Transferase(Phosphotransferase) domain 1"/>
    <property type="match status" value="1"/>
</dbReference>
<evidence type="ECO:0000256" key="1">
    <source>
        <dbReference type="ARBA" id="ARBA00012513"/>
    </source>
</evidence>
<dbReference type="Pfam" id="PF00069">
    <property type="entry name" value="Pkinase"/>
    <property type="match status" value="1"/>
</dbReference>
<evidence type="ECO:0000259" key="6">
    <source>
        <dbReference type="PROSITE" id="PS50011"/>
    </source>
</evidence>
<dbReference type="Proteomes" id="UP000050794">
    <property type="component" value="Unassembled WGS sequence"/>
</dbReference>
<keyword evidence="2 4" id="KW-0547">Nucleotide-binding</keyword>
<proteinExistence type="inferred from homology"/>
<dbReference type="PROSITE" id="PS50011">
    <property type="entry name" value="PROTEIN_KINASE_DOM"/>
    <property type="match status" value="1"/>
</dbReference>
<keyword evidence="5" id="KW-0418">Kinase</keyword>
<protein>
    <recommendedName>
        <fullName evidence="1">non-specific serine/threonine protein kinase</fullName>
        <ecNumber evidence="1">2.7.11.1</ecNumber>
    </recommendedName>
</protein>
<evidence type="ECO:0000256" key="2">
    <source>
        <dbReference type="ARBA" id="ARBA00022741"/>
    </source>
</evidence>
<dbReference type="PROSITE" id="PS00108">
    <property type="entry name" value="PROTEIN_KINASE_ST"/>
    <property type="match status" value="1"/>
</dbReference>
<dbReference type="GO" id="GO:0005524">
    <property type="term" value="F:ATP binding"/>
    <property type="evidence" value="ECO:0007669"/>
    <property type="project" value="UniProtKB-UniRule"/>
</dbReference>
<gene>
    <name evidence="7" type="ORF">TCNE_LOCUS16194</name>
</gene>
<organism evidence="8 9">
    <name type="scientific">Toxocara canis</name>
    <name type="common">Canine roundworm</name>
    <dbReference type="NCBI Taxonomy" id="6265"/>
    <lineage>
        <taxon>Eukaryota</taxon>
        <taxon>Metazoa</taxon>
        <taxon>Ecdysozoa</taxon>
        <taxon>Nematoda</taxon>
        <taxon>Chromadorea</taxon>
        <taxon>Rhabditida</taxon>
        <taxon>Spirurina</taxon>
        <taxon>Ascaridomorpha</taxon>
        <taxon>Ascaridoidea</taxon>
        <taxon>Toxocaridae</taxon>
        <taxon>Toxocara</taxon>
    </lineage>
</organism>
<dbReference type="GO" id="GO:0004674">
    <property type="term" value="F:protein serine/threonine kinase activity"/>
    <property type="evidence" value="ECO:0007669"/>
    <property type="project" value="UniProtKB-KW"/>
</dbReference>
<dbReference type="EC" id="2.7.11.1" evidence="1"/>
<dbReference type="AlphaFoldDB" id="A0A183V624"/>
<dbReference type="SMART" id="SM00220">
    <property type="entry name" value="S_TKc"/>
    <property type="match status" value="1"/>
</dbReference>
<evidence type="ECO:0000313" key="8">
    <source>
        <dbReference type="Proteomes" id="UP000050794"/>
    </source>
</evidence>
<evidence type="ECO:0000256" key="3">
    <source>
        <dbReference type="ARBA" id="ARBA00022840"/>
    </source>
</evidence>
<dbReference type="InterPro" id="IPR000719">
    <property type="entry name" value="Prot_kinase_dom"/>
</dbReference>
<dbReference type="Gene3D" id="3.40.570.10">
    <property type="entry name" value="Extracellular Endonuclease, subunit A"/>
    <property type="match status" value="1"/>
</dbReference>
<comment type="similarity">
    <text evidence="5">Belongs to the protein kinase superfamily.</text>
</comment>
<dbReference type="PROSITE" id="PS00107">
    <property type="entry name" value="PROTEIN_KINASE_ATP"/>
    <property type="match status" value="1"/>
</dbReference>
<keyword evidence="3 4" id="KW-0067">ATP-binding</keyword>
<reference evidence="9" key="1">
    <citation type="submission" date="2016-06" db="UniProtKB">
        <authorList>
            <consortium name="WormBaseParasite"/>
        </authorList>
    </citation>
    <scope>IDENTIFICATION</scope>
</reference>
<dbReference type="InterPro" id="IPR050235">
    <property type="entry name" value="CK1_Ser-Thr_kinase"/>
</dbReference>
<name>A0A183V624_TOXCA</name>